<dbReference type="InterPro" id="IPR011990">
    <property type="entry name" value="TPR-like_helical_dom_sf"/>
</dbReference>
<evidence type="ECO:0000313" key="2">
    <source>
        <dbReference type="EMBL" id="KAK7039815.1"/>
    </source>
</evidence>
<sequence>YFRRGVCSFYAGEYAAAVKAFSDAQIMMRTNSEIKYDVLGLNYKLKLREILFNKWLSLLGSKSEASTILQKLREDPASSELEDLISQTDETPEQGVPFAVMPSILCRTKSISHPFRLINPQTAACPPGDYPRSAPHPPSSPHPSRITPPSLARFSVVVRSSFFVDSAATLLSIALAPERAELNRVVGNDMTAPLNDIDSIPCAGARISHGHLSGLMAWRFVVPSDGSAPGLPSVVTNFILDTGSKDRYVPGEVLVSLGRGHVERDWTEVTLRIQGIKVKCLVAEPGDAGHIGISFMTAGDLTYYFDSRCIAPILYREWQRRPAHVPRTIHLPRRSWLARIRSSLVP</sequence>
<protein>
    <submittedName>
        <fullName evidence="2">NAD(P)H oxidase regulator</fullName>
    </submittedName>
</protein>
<proteinExistence type="predicted"/>
<organism evidence="2 3">
    <name type="scientific">Favolaschia claudopus</name>
    <dbReference type="NCBI Taxonomy" id="2862362"/>
    <lineage>
        <taxon>Eukaryota</taxon>
        <taxon>Fungi</taxon>
        <taxon>Dikarya</taxon>
        <taxon>Basidiomycota</taxon>
        <taxon>Agaricomycotina</taxon>
        <taxon>Agaricomycetes</taxon>
        <taxon>Agaricomycetidae</taxon>
        <taxon>Agaricales</taxon>
        <taxon>Marasmiineae</taxon>
        <taxon>Mycenaceae</taxon>
        <taxon>Favolaschia</taxon>
    </lineage>
</organism>
<keyword evidence="3" id="KW-1185">Reference proteome</keyword>
<name>A0AAW0CIS1_9AGAR</name>
<reference evidence="2 3" key="1">
    <citation type="journal article" date="2024" name="J Genomics">
        <title>Draft genome sequencing and assembly of Favolaschia claudopus CIRM-BRFM 2984 isolated from oak limbs.</title>
        <authorList>
            <person name="Navarro D."/>
            <person name="Drula E."/>
            <person name="Chaduli D."/>
            <person name="Cazenave R."/>
            <person name="Ahrendt S."/>
            <person name="Wang J."/>
            <person name="Lipzen A."/>
            <person name="Daum C."/>
            <person name="Barry K."/>
            <person name="Grigoriev I.V."/>
            <person name="Favel A."/>
            <person name="Rosso M.N."/>
            <person name="Martin F."/>
        </authorList>
    </citation>
    <scope>NUCLEOTIDE SEQUENCE [LARGE SCALE GENOMIC DNA]</scope>
    <source>
        <strain evidence="2 3">CIRM-BRFM 2984</strain>
    </source>
</reference>
<evidence type="ECO:0000313" key="3">
    <source>
        <dbReference type="Proteomes" id="UP001362999"/>
    </source>
</evidence>
<feature type="non-terminal residue" evidence="2">
    <location>
        <position position="1"/>
    </location>
</feature>
<evidence type="ECO:0000256" key="1">
    <source>
        <dbReference type="SAM" id="MobiDB-lite"/>
    </source>
</evidence>
<dbReference type="EMBL" id="JAWWNJ010000016">
    <property type="protein sequence ID" value="KAK7039815.1"/>
    <property type="molecule type" value="Genomic_DNA"/>
</dbReference>
<feature type="region of interest" description="Disordered" evidence="1">
    <location>
        <begin position="126"/>
        <end position="146"/>
    </location>
</feature>
<dbReference type="AlphaFoldDB" id="A0AAW0CIS1"/>
<comment type="caution">
    <text evidence="2">The sequence shown here is derived from an EMBL/GenBank/DDBJ whole genome shotgun (WGS) entry which is preliminary data.</text>
</comment>
<accession>A0AAW0CIS1</accession>
<dbReference type="Gene3D" id="1.25.40.10">
    <property type="entry name" value="Tetratricopeptide repeat domain"/>
    <property type="match status" value="1"/>
</dbReference>
<dbReference type="Proteomes" id="UP001362999">
    <property type="component" value="Unassembled WGS sequence"/>
</dbReference>
<gene>
    <name evidence="2" type="ORF">R3P38DRAFT_2514425</name>
</gene>